<dbReference type="CDD" id="cd01129">
    <property type="entry name" value="PulE-GspE-like"/>
    <property type="match status" value="1"/>
</dbReference>
<dbReference type="FunFam" id="3.30.450.90:FF:000001">
    <property type="entry name" value="Type II secretion system ATPase GspE"/>
    <property type="match status" value="1"/>
</dbReference>
<name>A0A7V0XFR1_UNCW3</name>
<dbReference type="PROSITE" id="PS00662">
    <property type="entry name" value="T2SP_E"/>
    <property type="match status" value="1"/>
</dbReference>
<dbReference type="Gene3D" id="3.30.450.90">
    <property type="match status" value="1"/>
</dbReference>
<keyword evidence="3" id="KW-0067">ATP-binding</keyword>
<dbReference type="Gene3D" id="3.40.50.300">
    <property type="entry name" value="P-loop containing nucleotide triphosphate hydrolases"/>
    <property type="match status" value="1"/>
</dbReference>
<dbReference type="GO" id="GO:0016887">
    <property type="term" value="F:ATP hydrolysis activity"/>
    <property type="evidence" value="ECO:0007669"/>
    <property type="project" value="TreeGrafter"/>
</dbReference>
<dbReference type="PANTHER" id="PTHR30258">
    <property type="entry name" value="TYPE II SECRETION SYSTEM PROTEIN GSPE-RELATED"/>
    <property type="match status" value="1"/>
</dbReference>
<evidence type="ECO:0000256" key="2">
    <source>
        <dbReference type="ARBA" id="ARBA00022741"/>
    </source>
</evidence>
<dbReference type="GO" id="GO:0005886">
    <property type="term" value="C:plasma membrane"/>
    <property type="evidence" value="ECO:0007669"/>
    <property type="project" value="TreeGrafter"/>
</dbReference>
<dbReference type="SMART" id="SM00382">
    <property type="entry name" value="AAA"/>
    <property type="match status" value="1"/>
</dbReference>
<dbReference type="Pfam" id="PF00437">
    <property type="entry name" value="T2SSE"/>
    <property type="match status" value="1"/>
</dbReference>
<protein>
    <submittedName>
        <fullName evidence="6">Type II/IV secretion system protein</fullName>
    </submittedName>
</protein>
<evidence type="ECO:0000256" key="3">
    <source>
        <dbReference type="ARBA" id="ARBA00022840"/>
    </source>
</evidence>
<gene>
    <name evidence="6" type="ORF">ENN51_09075</name>
</gene>
<proteinExistence type="inferred from homology"/>
<comment type="caution">
    <text evidence="6">The sequence shown here is derived from an EMBL/GenBank/DDBJ whole genome shotgun (WGS) entry which is preliminary data.</text>
</comment>
<evidence type="ECO:0000256" key="4">
    <source>
        <dbReference type="SAM" id="MobiDB-lite"/>
    </source>
</evidence>
<dbReference type="SUPFAM" id="SSF52540">
    <property type="entry name" value="P-loop containing nucleoside triphosphate hydrolases"/>
    <property type="match status" value="1"/>
</dbReference>
<dbReference type="Pfam" id="PF05157">
    <property type="entry name" value="MshEN"/>
    <property type="match status" value="1"/>
</dbReference>
<evidence type="ECO:0000313" key="6">
    <source>
        <dbReference type="EMBL" id="HDR00418.1"/>
    </source>
</evidence>
<dbReference type="SUPFAM" id="SSF160246">
    <property type="entry name" value="EspE N-terminal domain-like"/>
    <property type="match status" value="1"/>
</dbReference>
<feature type="region of interest" description="Disordered" evidence="4">
    <location>
        <begin position="103"/>
        <end position="142"/>
    </location>
</feature>
<accession>A0A7V0XFR1</accession>
<dbReference type="EMBL" id="DSBX01000349">
    <property type="protein sequence ID" value="HDR00418.1"/>
    <property type="molecule type" value="Genomic_DNA"/>
</dbReference>
<feature type="compositionally biased region" description="Acidic residues" evidence="4">
    <location>
        <begin position="110"/>
        <end position="129"/>
    </location>
</feature>
<dbReference type="GO" id="GO:0005524">
    <property type="term" value="F:ATP binding"/>
    <property type="evidence" value="ECO:0007669"/>
    <property type="project" value="UniProtKB-KW"/>
</dbReference>
<dbReference type="InterPro" id="IPR027417">
    <property type="entry name" value="P-loop_NTPase"/>
</dbReference>
<keyword evidence="2" id="KW-0547">Nucleotide-binding</keyword>
<feature type="domain" description="Bacterial type II secretion system protein E" evidence="5">
    <location>
        <begin position="348"/>
        <end position="362"/>
    </location>
</feature>
<dbReference type="InterPro" id="IPR037257">
    <property type="entry name" value="T2SS_E_N_sf"/>
</dbReference>
<dbReference type="Proteomes" id="UP000885672">
    <property type="component" value="Unassembled WGS sequence"/>
</dbReference>
<organism evidence="6">
    <name type="scientific">candidate division WOR-3 bacterium</name>
    <dbReference type="NCBI Taxonomy" id="2052148"/>
    <lineage>
        <taxon>Bacteria</taxon>
        <taxon>Bacteria division WOR-3</taxon>
    </lineage>
</organism>
<dbReference type="InterPro" id="IPR003593">
    <property type="entry name" value="AAA+_ATPase"/>
</dbReference>
<dbReference type="FunFam" id="3.40.50.300:FF:000398">
    <property type="entry name" value="Type IV pilus assembly ATPase PilB"/>
    <property type="match status" value="1"/>
</dbReference>
<feature type="compositionally biased region" description="Basic and acidic residues" evidence="4">
    <location>
        <begin position="130"/>
        <end position="142"/>
    </location>
</feature>
<evidence type="ECO:0000256" key="1">
    <source>
        <dbReference type="ARBA" id="ARBA00006611"/>
    </source>
</evidence>
<dbReference type="Gene3D" id="3.30.300.160">
    <property type="entry name" value="Type II secretion system, protein E, N-terminal domain"/>
    <property type="match status" value="1"/>
</dbReference>
<dbReference type="AlphaFoldDB" id="A0A7V0XFR1"/>
<reference evidence="6" key="1">
    <citation type="journal article" date="2020" name="mSystems">
        <title>Genome- and Community-Level Interaction Insights into Carbon Utilization and Element Cycling Functions of Hydrothermarchaeota in Hydrothermal Sediment.</title>
        <authorList>
            <person name="Zhou Z."/>
            <person name="Liu Y."/>
            <person name="Xu W."/>
            <person name="Pan J."/>
            <person name="Luo Z.H."/>
            <person name="Li M."/>
        </authorList>
    </citation>
    <scope>NUCLEOTIDE SEQUENCE [LARGE SCALE GENOMIC DNA]</scope>
    <source>
        <strain evidence="6">SpSt-1182</strain>
    </source>
</reference>
<dbReference type="PANTHER" id="PTHR30258:SF3">
    <property type="entry name" value="SLL1921 PROTEIN"/>
    <property type="match status" value="1"/>
</dbReference>
<evidence type="ECO:0000259" key="5">
    <source>
        <dbReference type="PROSITE" id="PS00662"/>
    </source>
</evidence>
<dbReference type="InterPro" id="IPR001482">
    <property type="entry name" value="T2SS/T4SS_dom"/>
</dbReference>
<dbReference type="InterPro" id="IPR007831">
    <property type="entry name" value="T2SS_GspE_N"/>
</dbReference>
<sequence length="528" mass="59332">MPETPEHEEQQESGTALEQRYGVPFVELSSFKIDSEVLQMFPERFLRDHNLIPLFRSGNTVAVAMADPGDIVTIDEVRRMTGMEVEPMVCRKLEIDGTLNQYYTSTETPDLPDEEEVLSLDDLPDEEDTRSEQGSEPRKLEELASEAPVVRWVNQMIIRAVRERASDIHIEPTREGLSVRFRIDGILHQIISPKKAMQLAVVSRIKIMSRMNIAEKRVPQDGRYGAIVDGREVDFRVSTFPSTYGETVVMRILDRLRLLSLDELGLIKERLKMMRDMIAMPHGVILVTGPTGTGKSTTVYAILGEIRSSSMKIITIEDPVEYDIDKITQSQVNELAGYTYLIGLKHILRQDPDAIMIGEIRDAETAGVAIRAALTGQLVFSTIHTNDAPGTITRLIDMGIEPFLVASATEGVVAQRLVRKICTKCKEEYEPPASLLEEIELPAGTMFYRGRGCDRCHNTGFHGRLGIFEVLKMNDRIRELVVTRPPTSAIRALAQEYGMKSLWRDGIDKVLDGITTIDEVMTEAEKLD</sequence>
<comment type="similarity">
    <text evidence="1">Belongs to the GSP E family.</text>
</comment>
<dbReference type="FunFam" id="3.30.300.160:FF:000002">
    <property type="entry name" value="Type II secretion system protein E"/>
    <property type="match status" value="1"/>
</dbReference>